<dbReference type="AlphaFoldDB" id="A0AAW4UCC1"/>
<proteinExistence type="predicted"/>
<organism evidence="1 2">
    <name type="scientific">Megamonas funiformis</name>
    <dbReference type="NCBI Taxonomy" id="437897"/>
    <lineage>
        <taxon>Bacteria</taxon>
        <taxon>Bacillati</taxon>
        <taxon>Bacillota</taxon>
        <taxon>Negativicutes</taxon>
        <taxon>Selenomonadales</taxon>
        <taxon>Selenomonadaceae</taxon>
        <taxon>Megamonas</taxon>
    </lineage>
</organism>
<accession>A0AAW4UCC1</accession>
<protein>
    <recommendedName>
        <fullName evidence="3">Helix-turn-helix domain-containing protein</fullName>
    </recommendedName>
</protein>
<reference evidence="1" key="1">
    <citation type="submission" date="2021-10" db="EMBL/GenBank/DDBJ databases">
        <title>Collection of gut derived symbiotic bacterial strains cultured from healthy donors.</title>
        <authorList>
            <person name="Lin H."/>
            <person name="Littmann E."/>
            <person name="Claire K."/>
            <person name="Pamer E."/>
        </authorList>
    </citation>
    <scope>NUCLEOTIDE SEQUENCE</scope>
    <source>
        <strain evidence="1">MSK.7.16</strain>
    </source>
</reference>
<evidence type="ECO:0000313" key="2">
    <source>
        <dbReference type="Proteomes" id="UP001198190"/>
    </source>
</evidence>
<evidence type="ECO:0008006" key="3">
    <source>
        <dbReference type="Google" id="ProtNLM"/>
    </source>
</evidence>
<dbReference type="EMBL" id="JAJCGD010000047">
    <property type="protein sequence ID" value="MCB6829291.1"/>
    <property type="molecule type" value="Genomic_DNA"/>
</dbReference>
<gene>
    <name evidence="1" type="ORF">LIY65_11390</name>
</gene>
<comment type="caution">
    <text evidence="1">The sequence shown here is derived from an EMBL/GenBank/DDBJ whole genome shotgun (WGS) entry which is preliminary data.</text>
</comment>
<dbReference type="Proteomes" id="UP001198190">
    <property type="component" value="Unassembled WGS sequence"/>
</dbReference>
<evidence type="ECO:0000313" key="1">
    <source>
        <dbReference type="EMBL" id="MCB6829291.1"/>
    </source>
</evidence>
<dbReference type="RefSeq" id="WP_227153326.1">
    <property type="nucleotide sequence ID" value="NZ_JAJCGD010000047.1"/>
</dbReference>
<name>A0AAW4UCC1_9FIRM</name>
<sequence>MVEQLKAKDKYIKELEEALVDKEDGDIYWSPSGLMTAKQVSKYLGYKYSRIVELGNSGVLKMKREGKSLIFFKDNILKYKQELESDIKTKFKVI</sequence>